<protein>
    <submittedName>
        <fullName evidence="3">HNH homing endonuclease</fullName>
    </submittedName>
</protein>
<dbReference type="Proteomes" id="UP000252847">
    <property type="component" value="Segment"/>
</dbReference>
<organism evidence="3 4">
    <name type="scientific">Salmonella phage Skate</name>
    <dbReference type="NCBI Taxonomy" id="2234035"/>
    <lineage>
        <taxon>Viruses</taxon>
        <taxon>Duplodnaviria</taxon>
        <taxon>Heunggongvirae</taxon>
        <taxon>Uroviricota</taxon>
        <taxon>Caudoviricetes</taxon>
        <taxon>Skatevirus</taxon>
        <taxon>Skatevirus skate</taxon>
    </lineage>
</organism>
<dbReference type="Pfam" id="PF13392">
    <property type="entry name" value="HNH_3"/>
    <property type="match status" value="1"/>
</dbReference>
<dbReference type="InterPro" id="IPR044925">
    <property type="entry name" value="His-Me_finger_sf"/>
</dbReference>
<name>A0A2Z5HSS9_9CAUD</name>
<dbReference type="SUPFAM" id="SSF54060">
    <property type="entry name" value="His-Me finger endonucleases"/>
    <property type="match status" value="1"/>
</dbReference>
<reference evidence="4" key="1">
    <citation type="submission" date="2018-05" db="EMBL/GenBank/DDBJ databases">
        <title>Complete Genome of Salmonella typhimurium siphophage Skate.</title>
        <authorList>
            <person name="Rohren M.E."/>
            <person name="Xie Y."/>
            <person name="O'Leary C."/>
            <person name="Liu M."/>
            <person name="Young R.F."/>
        </authorList>
    </citation>
    <scope>NUCLEOTIDE SEQUENCE [LARGE SCALE GENOMIC DNA]</scope>
</reference>
<dbReference type="GO" id="GO:0004519">
    <property type="term" value="F:endonuclease activity"/>
    <property type="evidence" value="ECO:0007669"/>
    <property type="project" value="UniProtKB-KW"/>
</dbReference>
<evidence type="ECO:0000256" key="1">
    <source>
        <dbReference type="SAM" id="MobiDB-lite"/>
    </source>
</evidence>
<accession>A0A2Z5HSS9</accession>
<dbReference type="EMBL" id="MH321493">
    <property type="protein sequence ID" value="AXC43033.1"/>
    <property type="molecule type" value="Genomic_DNA"/>
</dbReference>
<dbReference type="Gene3D" id="3.90.75.20">
    <property type="match status" value="1"/>
</dbReference>
<sequence length="334" mass="38518">MSLSELQKQNVAQESAGLKNAGTKRKSHISQERLREVLDYNQDTGIFTRKIKTGPRAKVGDIAGCLDVSGYLRISIDGNQYWAQRLAWIYVNGDNIGNAKIEHINKNRADNSICNLRLSTEVLNEKMCSKCRSVLPATSEYFYADKSMKLGFSSICKKCSGNKGKRARYLGNGLKICSKCKSVLEANEENFNKNKSSLDGLRPDCKKCHAEFRKNIYKLKKAEINEKSKRYYDKNKEKHNEKSKQWRQKNKGIVRYHQRKYKYLKRQAIPSWFEHERVLIEKVYDMAGILGMQVDHIVPINSKLVCGLHCWHNLQLLAPSENRSKSNSYWPDMP</sequence>
<dbReference type="InterPro" id="IPR003615">
    <property type="entry name" value="HNH_nuc"/>
</dbReference>
<feature type="compositionally biased region" description="Polar residues" evidence="1">
    <location>
        <begin position="1"/>
        <end position="13"/>
    </location>
</feature>
<evidence type="ECO:0000313" key="3">
    <source>
        <dbReference type="EMBL" id="AXC43033.1"/>
    </source>
</evidence>
<evidence type="ECO:0000313" key="4">
    <source>
        <dbReference type="Proteomes" id="UP000252847"/>
    </source>
</evidence>
<feature type="region of interest" description="Disordered" evidence="1">
    <location>
        <begin position="1"/>
        <end position="29"/>
    </location>
</feature>
<feature type="domain" description="HNH nuclease" evidence="2">
    <location>
        <begin position="81"/>
        <end position="120"/>
    </location>
</feature>
<evidence type="ECO:0000259" key="2">
    <source>
        <dbReference type="Pfam" id="PF13392"/>
    </source>
</evidence>
<keyword evidence="3" id="KW-0255">Endonuclease</keyword>
<keyword evidence="4" id="KW-1185">Reference proteome</keyword>
<dbReference type="CDD" id="cd00085">
    <property type="entry name" value="HNHc"/>
    <property type="match status" value="1"/>
</dbReference>
<keyword evidence="3" id="KW-0540">Nuclease</keyword>
<proteinExistence type="predicted"/>
<keyword evidence="3" id="KW-0378">Hydrolase</keyword>
<gene>
    <name evidence="3" type="ORF">CPT_Skate_075</name>
</gene>